<comment type="caution">
    <text evidence="1">The sequence shown here is derived from an EMBL/GenBank/DDBJ whole genome shotgun (WGS) entry which is preliminary data.</text>
</comment>
<dbReference type="Pfam" id="PF11185">
    <property type="entry name" value="DUF2971"/>
    <property type="match status" value="1"/>
</dbReference>
<sequence length="284" mass="32912">MAKPDFLYHYTSIEGLSHILSSKKIRFSRLDFLDDMEEGGSKDPVDWRKYFFVSCWSATSEESIPLWSMYTKNMTGVRIKIRTEMFKKYYLDAESIPKFLQIADTSSAPPGAKVTLQTYMPYEEMHGEDYMVMPPSWGDMYWPFPVEYTDDENKLSQQLIQYNSETDQTMVSSFEIAKYKREVWRFQDEWRFRLYCHSAAPRSLLGKIDEQQYFDLMVKSLSTLGGGISREYFYLSLDEGAFNGIEILLGPKVDAAHEIIVKALIDSYCPSAELASSNLKGKIK</sequence>
<evidence type="ECO:0000313" key="1">
    <source>
        <dbReference type="EMBL" id="GGZ68969.1"/>
    </source>
</evidence>
<evidence type="ECO:0008006" key="3">
    <source>
        <dbReference type="Google" id="ProtNLM"/>
    </source>
</evidence>
<reference evidence="1" key="2">
    <citation type="submission" date="2020-09" db="EMBL/GenBank/DDBJ databases">
        <authorList>
            <person name="Sun Q."/>
            <person name="Kim S."/>
        </authorList>
    </citation>
    <scope>NUCLEOTIDE SEQUENCE</scope>
    <source>
        <strain evidence="1">KCTC 32337</strain>
    </source>
</reference>
<dbReference type="InterPro" id="IPR021352">
    <property type="entry name" value="DUF2971"/>
</dbReference>
<proteinExistence type="predicted"/>
<gene>
    <name evidence="1" type="ORF">GCM10011274_29520</name>
</gene>
<organism evidence="1 2">
    <name type="scientific">Paraglaciecola chathamensis</name>
    <dbReference type="NCBI Taxonomy" id="368405"/>
    <lineage>
        <taxon>Bacteria</taxon>
        <taxon>Pseudomonadati</taxon>
        <taxon>Pseudomonadota</taxon>
        <taxon>Gammaproteobacteria</taxon>
        <taxon>Alteromonadales</taxon>
        <taxon>Alteromonadaceae</taxon>
        <taxon>Paraglaciecola</taxon>
    </lineage>
</organism>
<dbReference type="AlphaFoldDB" id="A0A8H9IBY4"/>
<name>A0A8H9IBY4_9ALTE</name>
<evidence type="ECO:0000313" key="2">
    <source>
        <dbReference type="Proteomes" id="UP000622604"/>
    </source>
</evidence>
<dbReference type="Proteomes" id="UP000622604">
    <property type="component" value="Unassembled WGS sequence"/>
</dbReference>
<protein>
    <recommendedName>
        <fullName evidence="3">DUF2971 domain-containing protein</fullName>
    </recommendedName>
</protein>
<accession>A0A8H9IBY4</accession>
<reference evidence="1" key="1">
    <citation type="journal article" date="2014" name="Int. J. Syst. Evol. Microbiol.">
        <title>Complete genome sequence of Corynebacterium casei LMG S-19264T (=DSM 44701T), isolated from a smear-ripened cheese.</title>
        <authorList>
            <consortium name="US DOE Joint Genome Institute (JGI-PGF)"/>
            <person name="Walter F."/>
            <person name="Albersmeier A."/>
            <person name="Kalinowski J."/>
            <person name="Ruckert C."/>
        </authorList>
    </citation>
    <scope>NUCLEOTIDE SEQUENCE</scope>
    <source>
        <strain evidence="1">KCTC 32337</strain>
    </source>
</reference>
<dbReference type="RefSeq" id="WP_191866431.1">
    <property type="nucleotide sequence ID" value="NZ_BMZC01000007.1"/>
</dbReference>
<dbReference type="EMBL" id="BMZC01000007">
    <property type="protein sequence ID" value="GGZ68969.1"/>
    <property type="molecule type" value="Genomic_DNA"/>
</dbReference>